<proteinExistence type="predicted"/>
<protein>
    <recommendedName>
        <fullName evidence="3">Cell wall hydrolase SleB domain-containing protein</fullName>
    </recommendedName>
</protein>
<dbReference type="Proteomes" id="UP001597405">
    <property type="component" value="Unassembled WGS sequence"/>
</dbReference>
<reference evidence="2" key="1">
    <citation type="journal article" date="2019" name="Int. J. Syst. Evol. Microbiol.">
        <title>The Global Catalogue of Microorganisms (GCM) 10K type strain sequencing project: providing services to taxonomists for standard genome sequencing and annotation.</title>
        <authorList>
            <consortium name="The Broad Institute Genomics Platform"/>
            <consortium name="The Broad Institute Genome Sequencing Center for Infectious Disease"/>
            <person name="Wu L."/>
            <person name="Ma J."/>
        </authorList>
    </citation>
    <scope>NUCLEOTIDE SEQUENCE [LARGE SCALE GENOMIC DNA]</scope>
    <source>
        <strain evidence="2">CGMCC 1.16225</strain>
    </source>
</reference>
<evidence type="ECO:0000313" key="2">
    <source>
        <dbReference type="Proteomes" id="UP001597405"/>
    </source>
</evidence>
<evidence type="ECO:0000313" key="1">
    <source>
        <dbReference type="EMBL" id="MFD1987909.1"/>
    </source>
</evidence>
<dbReference type="EMBL" id="JBHUGZ010000030">
    <property type="protein sequence ID" value="MFD1987909.1"/>
    <property type="molecule type" value="Genomic_DNA"/>
</dbReference>
<name>A0ABW4ULS3_9HYPH</name>
<sequence>MKNSAMGAFRSGKNSAFIIVAALVIATVSGCQSVDATKTNSVFAKPVAYSLRSKSAVQPVRAWSMVHSLRSEPLIRMTSAVRTTERAYAFASPRRITVRTPAPVKASYNPGNGGTFLGNSPYICTPSGFGQRASCRPRYS</sequence>
<accession>A0ABW4ULS3</accession>
<gene>
    <name evidence="1" type="ORF">ACFSOZ_36420</name>
</gene>
<dbReference type="RefSeq" id="WP_379106311.1">
    <property type="nucleotide sequence ID" value="NZ_JBHUGZ010000030.1"/>
</dbReference>
<dbReference type="PROSITE" id="PS51257">
    <property type="entry name" value="PROKAR_LIPOPROTEIN"/>
    <property type="match status" value="1"/>
</dbReference>
<keyword evidence="2" id="KW-1185">Reference proteome</keyword>
<comment type="caution">
    <text evidence="1">The sequence shown here is derived from an EMBL/GenBank/DDBJ whole genome shotgun (WGS) entry which is preliminary data.</text>
</comment>
<evidence type="ECO:0008006" key="3">
    <source>
        <dbReference type="Google" id="ProtNLM"/>
    </source>
</evidence>
<organism evidence="1 2">
    <name type="scientific">Mesorhizobium newzealandense</name>
    <dbReference type="NCBI Taxonomy" id="1300302"/>
    <lineage>
        <taxon>Bacteria</taxon>
        <taxon>Pseudomonadati</taxon>
        <taxon>Pseudomonadota</taxon>
        <taxon>Alphaproteobacteria</taxon>
        <taxon>Hyphomicrobiales</taxon>
        <taxon>Phyllobacteriaceae</taxon>
        <taxon>Mesorhizobium</taxon>
    </lineage>
</organism>